<name>A0A6A5JWV8_9PLEO</name>
<dbReference type="AlphaFoldDB" id="A0A6A5JWV8"/>
<sequence length="92" mass="10704">MDALYLIDARLTAIRDALNNRDRRIPHHLIAEGVRLELGDLEASDNRKLFMRDNRLITPFSEKLRTRIIKDIHNSLPRGHGGRTTTYQQVSR</sequence>
<accession>A0A6A5JWV8</accession>
<proteinExistence type="predicted"/>
<dbReference type="EMBL" id="ML975562">
    <property type="protein sequence ID" value="KAF1828361.1"/>
    <property type="molecule type" value="Genomic_DNA"/>
</dbReference>
<evidence type="ECO:0000313" key="1">
    <source>
        <dbReference type="EMBL" id="KAF1828361.1"/>
    </source>
</evidence>
<gene>
    <name evidence="1" type="ORF">BDW02DRAFT_563142</name>
</gene>
<dbReference type="Proteomes" id="UP000800040">
    <property type="component" value="Unassembled WGS sequence"/>
</dbReference>
<evidence type="ECO:0000313" key="2">
    <source>
        <dbReference type="Proteomes" id="UP000800040"/>
    </source>
</evidence>
<protein>
    <recommendedName>
        <fullName evidence="3">Integrase zinc-binding domain-containing protein</fullName>
    </recommendedName>
</protein>
<dbReference type="OrthoDB" id="10311639at2759"/>
<reference evidence="1" key="1">
    <citation type="submission" date="2020-01" db="EMBL/GenBank/DDBJ databases">
        <authorList>
            <consortium name="DOE Joint Genome Institute"/>
            <person name="Haridas S."/>
            <person name="Albert R."/>
            <person name="Binder M."/>
            <person name="Bloem J."/>
            <person name="Labutti K."/>
            <person name="Salamov A."/>
            <person name="Andreopoulos B."/>
            <person name="Baker S.E."/>
            <person name="Barry K."/>
            <person name="Bills G."/>
            <person name="Bluhm B.H."/>
            <person name="Cannon C."/>
            <person name="Castanera R."/>
            <person name="Culley D.E."/>
            <person name="Daum C."/>
            <person name="Ezra D."/>
            <person name="Gonzalez J.B."/>
            <person name="Henrissat B."/>
            <person name="Kuo A."/>
            <person name="Liang C."/>
            <person name="Lipzen A."/>
            <person name="Lutzoni F."/>
            <person name="Magnuson J."/>
            <person name="Mondo S."/>
            <person name="Nolan M."/>
            <person name="Ohm R."/>
            <person name="Pangilinan J."/>
            <person name="Park H.-J."/>
            <person name="Ramirez L."/>
            <person name="Alfaro M."/>
            <person name="Sun H."/>
            <person name="Tritt A."/>
            <person name="Yoshinaga Y."/>
            <person name="Zwiers L.-H."/>
            <person name="Turgeon B.G."/>
            <person name="Goodwin S.B."/>
            <person name="Spatafora J.W."/>
            <person name="Crous P.W."/>
            <person name="Grigoriev I.V."/>
        </authorList>
    </citation>
    <scope>NUCLEOTIDE SEQUENCE</scope>
    <source>
        <strain evidence="1">P77</strain>
    </source>
</reference>
<evidence type="ECO:0008006" key="3">
    <source>
        <dbReference type="Google" id="ProtNLM"/>
    </source>
</evidence>
<organism evidence="1 2">
    <name type="scientific">Decorospora gaudefroyi</name>
    <dbReference type="NCBI Taxonomy" id="184978"/>
    <lineage>
        <taxon>Eukaryota</taxon>
        <taxon>Fungi</taxon>
        <taxon>Dikarya</taxon>
        <taxon>Ascomycota</taxon>
        <taxon>Pezizomycotina</taxon>
        <taxon>Dothideomycetes</taxon>
        <taxon>Pleosporomycetidae</taxon>
        <taxon>Pleosporales</taxon>
        <taxon>Pleosporineae</taxon>
        <taxon>Pleosporaceae</taxon>
        <taxon>Decorospora</taxon>
    </lineage>
</organism>
<keyword evidence="2" id="KW-1185">Reference proteome</keyword>